<sequence>MKLIRNIKLDNYNFFNDQKTRKIFSRGYEDIMTLIYYQDAQNRFKLVVAKEDDPPLIVEKDITRAQAFRLINTRP</sequence>
<proteinExistence type="predicted"/>
<organism evidence="1 2">
    <name type="scientific">Pontibacter ummariensis</name>
    <dbReference type="NCBI Taxonomy" id="1610492"/>
    <lineage>
        <taxon>Bacteria</taxon>
        <taxon>Pseudomonadati</taxon>
        <taxon>Bacteroidota</taxon>
        <taxon>Cytophagia</taxon>
        <taxon>Cytophagales</taxon>
        <taxon>Hymenobacteraceae</taxon>
        <taxon>Pontibacter</taxon>
    </lineage>
</organism>
<evidence type="ECO:0000313" key="1">
    <source>
        <dbReference type="EMBL" id="SNS21535.1"/>
    </source>
</evidence>
<dbReference type="RefSeq" id="WP_089318042.1">
    <property type="nucleotide sequence ID" value="NZ_FZOQ01000003.1"/>
</dbReference>
<protein>
    <submittedName>
        <fullName evidence="1">Uncharacterized protein</fullName>
    </submittedName>
</protein>
<dbReference type="AlphaFoldDB" id="A0A239CMZ1"/>
<keyword evidence="2" id="KW-1185">Reference proteome</keyword>
<dbReference type="OrthoDB" id="853520at2"/>
<evidence type="ECO:0000313" key="2">
    <source>
        <dbReference type="Proteomes" id="UP000198432"/>
    </source>
</evidence>
<gene>
    <name evidence="1" type="ORF">SAMN06296052_103153</name>
</gene>
<reference evidence="2" key="1">
    <citation type="submission" date="2017-06" db="EMBL/GenBank/DDBJ databases">
        <authorList>
            <person name="Varghese N."/>
            <person name="Submissions S."/>
        </authorList>
    </citation>
    <scope>NUCLEOTIDE SEQUENCE [LARGE SCALE GENOMIC DNA]</scope>
    <source>
        <strain evidence="2">NKM1</strain>
    </source>
</reference>
<accession>A0A239CMZ1</accession>
<name>A0A239CMZ1_9BACT</name>
<dbReference type="EMBL" id="FZOQ01000003">
    <property type="protein sequence ID" value="SNS21535.1"/>
    <property type="molecule type" value="Genomic_DNA"/>
</dbReference>
<dbReference type="Proteomes" id="UP000198432">
    <property type="component" value="Unassembled WGS sequence"/>
</dbReference>